<keyword evidence="3" id="KW-1185">Reference proteome</keyword>
<name>A0A7N2N4L7_QUELO</name>
<protein>
    <submittedName>
        <fullName evidence="2">Uncharacterized protein</fullName>
    </submittedName>
</protein>
<dbReference type="InParanoid" id="A0A7N2N4L7"/>
<reference evidence="2" key="2">
    <citation type="submission" date="2021-01" db="UniProtKB">
        <authorList>
            <consortium name="EnsemblPlants"/>
        </authorList>
    </citation>
    <scope>IDENTIFICATION</scope>
</reference>
<reference evidence="2 3" key="1">
    <citation type="journal article" date="2016" name="G3 (Bethesda)">
        <title>First Draft Assembly and Annotation of the Genome of a California Endemic Oak Quercus lobata Nee (Fagaceae).</title>
        <authorList>
            <person name="Sork V.L."/>
            <person name="Fitz-Gibbon S.T."/>
            <person name="Puiu D."/>
            <person name="Crepeau M."/>
            <person name="Gugger P.F."/>
            <person name="Sherman R."/>
            <person name="Stevens K."/>
            <person name="Langley C.H."/>
            <person name="Pellegrini M."/>
            <person name="Salzberg S.L."/>
        </authorList>
    </citation>
    <scope>NUCLEOTIDE SEQUENCE [LARGE SCALE GENOMIC DNA]</scope>
    <source>
        <strain evidence="2 3">cv. SW786</strain>
    </source>
</reference>
<dbReference type="Proteomes" id="UP000594261">
    <property type="component" value="Chromosome 12"/>
</dbReference>
<proteinExistence type="predicted"/>
<feature type="transmembrane region" description="Helical" evidence="1">
    <location>
        <begin position="20"/>
        <end position="38"/>
    </location>
</feature>
<dbReference type="PROSITE" id="PS51257">
    <property type="entry name" value="PROKAR_LIPOPROTEIN"/>
    <property type="match status" value="1"/>
</dbReference>
<dbReference type="AlphaFoldDB" id="A0A7N2N4L7"/>
<evidence type="ECO:0000313" key="2">
    <source>
        <dbReference type="EnsemblPlants" id="QL12p027193:mrna"/>
    </source>
</evidence>
<keyword evidence="1" id="KW-1133">Transmembrane helix</keyword>
<accession>A0A7N2N4L7</accession>
<dbReference type="EMBL" id="LRBV02000012">
    <property type="status" value="NOT_ANNOTATED_CDS"/>
    <property type="molecule type" value="Genomic_DNA"/>
</dbReference>
<keyword evidence="1" id="KW-0812">Transmembrane</keyword>
<evidence type="ECO:0000313" key="3">
    <source>
        <dbReference type="Proteomes" id="UP000594261"/>
    </source>
</evidence>
<organism evidence="2 3">
    <name type="scientific">Quercus lobata</name>
    <name type="common">Valley oak</name>
    <dbReference type="NCBI Taxonomy" id="97700"/>
    <lineage>
        <taxon>Eukaryota</taxon>
        <taxon>Viridiplantae</taxon>
        <taxon>Streptophyta</taxon>
        <taxon>Embryophyta</taxon>
        <taxon>Tracheophyta</taxon>
        <taxon>Spermatophyta</taxon>
        <taxon>Magnoliopsida</taxon>
        <taxon>eudicotyledons</taxon>
        <taxon>Gunneridae</taxon>
        <taxon>Pentapetalae</taxon>
        <taxon>rosids</taxon>
        <taxon>fabids</taxon>
        <taxon>Fagales</taxon>
        <taxon>Fagaceae</taxon>
        <taxon>Quercus</taxon>
    </lineage>
</organism>
<evidence type="ECO:0000256" key="1">
    <source>
        <dbReference type="SAM" id="Phobius"/>
    </source>
</evidence>
<dbReference type="Gramene" id="QL12p027193:mrna">
    <property type="protein sequence ID" value="QL12p027193:mrna"/>
    <property type="gene ID" value="QL12p027193"/>
</dbReference>
<keyword evidence="1" id="KW-0472">Membrane</keyword>
<dbReference type="EnsemblPlants" id="QL12p027193:mrna">
    <property type="protein sequence ID" value="QL12p027193:mrna"/>
    <property type="gene ID" value="QL12p027193"/>
</dbReference>
<sequence>MQVDIKHFRKPTMLLEWMGMNALIVYALAACDLFLAAVKVPKNAFASWLVVKKNKLTTKDWQIEGIQGHVLYLLRELNLDSGSYNRIYNLHSEPQLRKLTPRYLVGNEFLSWLG</sequence>